<evidence type="ECO:0000313" key="1">
    <source>
        <dbReference type="EMBL" id="KKC29952.1"/>
    </source>
</evidence>
<dbReference type="Proteomes" id="UP000010146">
    <property type="component" value="Unassembled WGS sequence"/>
</dbReference>
<comment type="caution">
    <text evidence="1">The sequence shown here is derived from an EMBL/GenBank/DDBJ whole genome shotgun (WGS) entry which is preliminary data.</text>
</comment>
<reference evidence="1 2" key="2">
    <citation type="journal article" date="2015" name="BMC Genomics">
        <title>Analysis of three genomes within the thermophilic bacterial species Caldanaerobacter subterraneus with a focus on carbon monoxide dehydrogenase evolution and hydrolase diversity.</title>
        <authorList>
            <person name="Sant'Anna F.H."/>
            <person name="Lebedinsky A.V."/>
            <person name="Sokolova T.G."/>
            <person name="Robb F.T."/>
            <person name="Gonzalez J.M."/>
        </authorList>
    </citation>
    <scope>NUCLEOTIDE SEQUENCE [LARGE SCALE GENOMIC DNA]</scope>
    <source>
        <strain evidence="1 2">DSM 12653</strain>
    </source>
</reference>
<name>A0A0F5PMQ4_9THEO</name>
<gene>
    <name evidence="1" type="ORF">CDSM653_01014</name>
</gene>
<organism evidence="1 2">
    <name type="scientific">Caldanaerobacter subterraneus subsp. pacificus DSM 12653</name>
    <dbReference type="NCBI Taxonomy" id="391606"/>
    <lineage>
        <taxon>Bacteria</taxon>
        <taxon>Bacillati</taxon>
        <taxon>Bacillota</taxon>
        <taxon>Clostridia</taxon>
        <taxon>Thermoanaerobacterales</taxon>
        <taxon>Thermoanaerobacteraceae</taxon>
        <taxon>Caldanaerobacter</taxon>
    </lineage>
</organism>
<proteinExistence type="predicted"/>
<sequence>MIATAKGPICDTQIGQFSPKEGVETLSKEKEDIKIIGAEQESLS</sequence>
<reference evidence="1 2" key="1">
    <citation type="submission" date="2008-07" db="EMBL/GenBank/DDBJ databases">
        <authorList>
            <person name="Gonzalez J."/>
            <person name="Sokolova T."/>
            <person name="Ferriera S."/>
            <person name="Johnson J."/>
            <person name="Kravitz S."/>
            <person name="Beeson K."/>
            <person name="Sutton G."/>
            <person name="Rogers Y.-H."/>
            <person name="Friedman R."/>
            <person name="Frazier M."/>
            <person name="Venter J.C."/>
        </authorList>
    </citation>
    <scope>NUCLEOTIDE SEQUENCE [LARGE SCALE GENOMIC DNA]</scope>
    <source>
        <strain evidence="1 2">DSM 12653</strain>
    </source>
</reference>
<evidence type="ECO:0000313" key="2">
    <source>
        <dbReference type="Proteomes" id="UP000010146"/>
    </source>
</evidence>
<dbReference type="AlphaFoldDB" id="A0A0F5PMQ4"/>
<accession>A0A0F5PMQ4</accession>
<dbReference type="EMBL" id="ABXP02000057">
    <property type="protein sequence ID" value="KKC29952.1"/>
    <property type="molecule type" value="Genomic_DNA"/>
</dbReference>
<protein>
    <submittedName>
        <fullName evidence="1">Uncharacterized protein</fullName>
    </submittedName>
</protein>
<reference evidence="2" key="3">
    <citation type="submission" date="2015-02" db="EMBL/GenBank/DDBJ databases">
        <title>Genome analysis of three genomes within the thermophilic hydrogenogenic bacterial species Caldanaerobacter subterraneus.</title>
        <authorList>
            <person name="Sant'Anna F.H."/>
            <person name="Lebedinsky A."/>
            <person name="Sokolova T."/>
            <person name="Robb F.T."/>
            <person name="Gonzalez J.M."/>
        </authorList>
    </citation>
    <scope>NUCLEOTIDE SEQUENCE [LARGE SCALE GENOMIC DNA]</scope>
    <source>
        <strain evidence="2">DSM 12653</strain>
    </source>
</reference>